<feature type="region of interest" description="Disordered" evidence="1">
    <location>
        <begin position="163"/>
        <end position="203"/>
    </location>
</feature>
<keyword evidence="4" id="KW-1185">Reference proteome</keyword>
<gene>
    <name evidence="3" type="ORF">RHAB21_02320</name>
</gene>
<organism evidence="3 4">
    <name type="scientific">Pseudorhizobium halotolerans</name>
    <dbReference type="NCBI Taxonomy" id="1233081"/>
    <lineage>
        <taxon>Bacteria</taxon>
        <taxon>Pseudomonadati</taxon>
        <taxon>Pseudomonadota</taxon>
        <taxon>Alphaproteobacteria</taxon>
        <taxon>Hyphomicrobiales</taxon>
        <taxon>Rhizobiaceae</taxon>
        <taxon>Rhizobium/Agrobacterium group</taxon>
        <taxon>Pseudorhizobium</taxon>
    </lineage>
</organism>
<comment type="caution">
    <text evidence="3">The sequence shown here is derived from an EMBL/GenBank/DDBJ whole genome shotgun (WGS) entry which is preliminary data.</text>
</comment>
<dbReference type="EMBL" id="CABFWE030000005">
    <property type="protein sequence ID" value="CAD7034892.1"/>
    <property type="molecule type" value="Genomic_DNA"/>
</dbReference>
<evidence type="ECO:0000313" key="3">
    <source>
        <dbReference type="EMBL" id="CAD7034892.1"/>
    </source>
</evidence>
<proteinExistence type="predicted"/>
<keyword evidence="2" id="KW-1133">Transmembrane helix</keyword>
<feature type="transmembrane region" description="Helical" evidence="2">
    <location>
        <begin position="53"/>
        <end position="76"/>
    </location>
</feature>
<keyword evidence="2" id="KW-0812">Transmembrane</keyword>
<name>A0ABN7JLN8_9HYPH</name>
<dbReference type="InterPro" id="IPR010406">
    <property type="entry name" value="DUF1003"/>
</dbReference>
<keyword evidence="2" id="KW-0472">Membrane</keyword>
<accession>A0ABN7JLN8</accession>
<evidence type="ECO:0000313" key="4">
    <source>
        <dbReference type="Proteomes" id="UP000601041"/>
    </source>
</evidence>
<reference evidence="3 4" key="1">
    <citation type="submission" date="2020-11" db="EMBL/GenBank/DDBJ databases">
        <authorList>
            <person name="Lassalle F."/>
        </authorList>
    </citation>
    <scope>NUCLEOTIDE SEQUENCE [LARGE SCALE GENOMIC DNA]</scope>
    <source>
        <strain evidence="3 4">AB21</strain>
    </source>
</reference>
<feature type="transmembrane region" description="Helical" evidence="2">
    <location>
        <begin position="91"/>
        <end position="111"/>
    </location>
</feature>
<evidence type="ECO:0000256" key="1">
    <source>
        <dbReference type="SAM" id="MobiDB-lite"/>
    </source>
</evidence>
<dbReference type="Pfam" id="PF06210">
    <property type="entry name" value="DUF1003"/>
    <property type="match status" value="1"/>
</dbReference>
<dbReference type="RefSeq" id="WP_077546365.1">
    <property type="nucleotide sequence ID" value="NZ_CABFWE030000005.1"/>
</dbReference>
<evidence type="ECO:0000256" key="2">
    <source>
        <dbReference type="SAM" id="Phobius"/>
    </source>
</evidence>
<dbReference type="Proteomes" id="UP000601041">
    <property type="component" value="Unassembled WGS sequence"/>
</dbReference>
<protein>
    <recommendedName>
        <fullName evidence="5">DUF1003 domain-containing protein</fullName>
    </recommendedName>
</protein>
<sequence>MQAAPIRDNTSPKEDSAVPPISRVLDRNINALIYRRAQDERTLSRQQRVANGITAFVGSMVFVYIHAALFGLWILINIGWLPVVPAWDPSLVVLAMAASVEAIFISTFVLISQNRMAAEDDKRADLSLQIALLNEHETTRLVTMVSAIAGKLGVDPQVAPEELEEMQRNLPPDVVLEEIERQNEKGASSSSSSSSGTPASLTS</sequence>
<evidence type="ECO:0008006" key="5">
    <source>
        <dbReference type="Google" id="ProtNLM"/>
    </source>
</evidence>